<sequence length="533" mass="58183">MQSIEPHEGHSDERLSKNDQATDLEAGGTESSKEKDASSDIDPTRNANIVDWDGANDPMNPLNWPGWKIKTHIFLISIITFITPLGSSILAPGVPQLVREFHSTNISLASLVVTIYLLGFAAGPLLLAPLSELYGRLIVYHISNILFLVFTIACAVASSMNMEIGFRFLAGAAGSAPLALGGGTIADLIPQEKRGGAMAIYALGPVLGPVVGPVLGGFLTQAEGWRWLFWLLAIVVRVFSSIRSNTTPKKPHLSYKLTNIKLGVIILLSLALMRETYAVTLIGRKTIAQRKFTGNMKLRSKYDRGLSPRQLWYISIIRPAKMLVYSPILLLLSLFMAVIYGYLYLLFTTFTEVFGDQYHFSTGITGLAYLGIGVGNVLGLMCTGIALDKLVKSKSASGEMKPEDRLPPMIWVAPFMPTGLFIYGWTADKDIHWIVPIIGTMLFGFGLIATFMTVQVYIVDAFTIYAASGLAANTLLRSVIGAVLPLAGPKMYQTLGLGWGNSLLAFIALVMCPIPWVFYHHGERIRKSSSAVF</sequence>
<dbReference type="FunFam" id="1.20.1250.20:FF:000011">
    <property type="entry name" value="MFS multidrug transporter, putative"/>
    <property type="match status" value="1"/>
</dbReference>
<feature type="transmembrane region" description="Helical" evidence="7">
    <location>
        <begin position="367"/>
        <end position="387"/>
    </location>
</feature>
<feature type="transmembrane region" description="Helical" evidence="7">
    <location>
        <begin position="225"/>
        <end position="242"/>
    </location>
</feature>
<dbReference type="InterPro" id="IPR011701">
    <property type="entry name" value="MFS"/>
</dbReference>
<feature type="transmembrane region" description="Helical" evidence="7">
    <location>
        <begin position="499"/>
        <end position="519"/>
    </location>
</feature>
<comment type="caution">
    <text evidence="9">The sequence shown here is derived from an EMBL/GenBank/DDBJ whole genome shotgun (WGS) entry which is preliminary data.</text>
</comment>
<evidence type="ECO:0000256" key="7">
    <source>
        <dbReference type="SAM" id="Phobius"/>
    </source>
</evidence>
<evidence type="ECO:0000256" key="5">
    <source>
        <dbReference type="ARBA" id="ARBA00023136"/>
    </source>
</evidence>
<dbReference type="SUPFAM" id="SSF103473">
    <property type="entry name" value="MFS general substrate transporter"/>
    <property type="match status" value="1"/>
</dbReference>
<feature type="transmembrane region" description="Helical" evidence="7">
    <location>
        <begin position="464"/>
        <end position="487"/>
    </location>
</feature>
<proteinExistence type="inferred from homology"/>
<feature type="transmembrane region" description="Helical" evidence="7">
    <location>
        <begin position="262"/>
        <end position="282"/>
    </location>
</feature>
<dbReference type="PANTHER" id="PTHR23502">
    <property type="entry name" value="MAJOR FACILITATOR SUPERFAMILY"/>
    <property type="match status" value="1"/>
</dbReference>
<name>A0A8H3F4A2_9LECA</name>
<feature type="transmembrane region" description="Helical" evidence="7">
    <location>
        <begin position="408"/>
        <end position="425"/>
    </location>
</feature>
<organism evidence="9 10">
    <name type="scientific">Imshaugia aleurites</name>
    <dbReference type="NCBI Taxonomy" id="172621"/>
    <lineage>
        <taxon>Eukaryota</taxon>
        <taxon>Fungi</taxon>
        <taxon>Dikarya</taxon>
        <taxon>Ascomycota</taxon>
        <taxon>Pezizomycotina</taxon>
        <taxon>Lecanoromycetes</taxon>
        <taxon>OSLEUM clade</taxon>
        <taxon>Lecanoromycetidae</taxon>
        <taxon>Lecanorales</taxon>
        <taxon>Lecanorineae</taxon>
        <taxon>Parmeliaceae</taxon>
        <taxon>Imshaugia</taxon>
    </lineage>
</organism>
<protein>
    <recommendedName>
        <fullName evidence="8">Major facilitator superfamily (MFS) profile domain-containing protein</fullName>
    </recommendedName>
</protein>
<comment type="similarity">
    <text evidence="2">Belongs to the major facilitator superfamily.</text>
</comment>
<comment type="subcellular location">
    <subcellularLocation>
        <location evidence="1">Membrane</location>
        <topology evidence="1">Multi-pass membrane protein</topology>
    </subcellularLocation>
</comment>
<evidence type="ECO:0000256" key="1">
    <source>
        <dbReference type="ARBA" id="ARBA00004141"/>
    </source>
</evidence>
<dbReference type="EMBL" id="CAJPDT010000020">
    <property type="protein sequence ID" value="CAF9918222.1"/>
    <property type="molecule type" value="Genomic_DNA"/>
</dbReference>
<evidence type="ECO:0000256" key="2">
    <source>
        <dbReference type="ARBA" id="ARBA00008335"/>
    </source>
</evidence>
<dbReference type="InterPro" id="IPR020846">
    <property type="entry name" value="MFS_dom"/>
</dbReference>
<dbReference type="PROSITE" id="PS50850">
    <property type="entry name" value="MFS"/>
    <property type="match status" value="1"/>
</dbReference>
<dbReference type="PANTHER" id="PTHR23502:SF68">
    <property type="entry name" value="MULTIDRUG TRANSPORTER, PUTATIVE (AFU_ORTHOLOGUE AFUA_3G01120)-RELATED"/>
    <property type="match status" value="1"/>
</dbReference>
<evidence type="ECO:0000256" key="4">
    <source>
        <dbReference type="ARBA" id="ARBA00022989"/>
    </source>
</evidence>
<evidence type="ECO:0000259" key="8">
    <source>
        <dbReference type="PROSITE" id="PS50850"/>
    </source>
</evidence>
<feature type="transmembrane region" description="Helical" evidence="7">
    <location>
        <begin position="164"/>
        <end position="186"/>
    </location>
</feature>
<feature type="transmembrane region" description="Helical" evidence="7">
    <location>
        <begin position="73"/>
        <end position="94"/>
    </location>
</feature>
<dbReference type="Gene3D" id="1.20.1250.20">
    <property type="entry name" value="MFS general substrate transporter like domains"/>
    <property type="match status" value="1"/>
</dbReference>
<evidence type="ECO:0000313" key="9">
    <source>
        <dbReference type="EMBL" id="CAF9918222.1"/>
    </source>
</evidence>
<feature type="compositionally biased region" description="Basic and acidic residues" evidence="6">
    <location>
        <begin position="1"/>
        <end position="17"/>
    </location>
</feature>
<feature type="transmembrane region" description="Helical" evidence="7">
    <location>
        <begin position="198"/>
        <end position="218"/>
    </location>
</feature>
<evidence type="ECO:0000256" key="3">
    <source>
        <dbReference type="ARBA" id="ARBA00022692"/>
    </source>
</evidence>
<feature type="region of interest" description="Disordered" evidence="6">
    <location>
        <begin position="1"/>
        <end position="52"/>
    </location>
</feature>
<keyword evidence="4 7" id="KW-1133">Transmembrane helix</keyword>
<evidence type="ECO:0000313" key="10">
    <source>
        <dbReference type="Proteomes" id="UP000664534"/>
    </source>
</evidence>
<keyword evidence="5 7" id="KW-0472">Membrane</keyword>
<dbReference type="Pfam" id="PF07690">
    <property type="entry name" value="MFS_1"/>
    <property type="match status" value="1"/>
</dbReference>
<dbReference type="GO" id="GO:0022857">
    <property type="term" value="F:transmembrane transporter activity"/>
    <property type="evidence" value="ECO:0007669"/>
    <property type="project" value="InterPro"/>
</dbReference>
<feature type="domain" description="Major facilitator superfamily (MFS) profile" evidence="8">
    <location>
        <begin position="72"/>
        <end position="525"/>
    </location>
</feature>
<dbReference type="AlphaFoldDB" id="A0A8H3F4A2"/>
<dbReference type="InterPro" id="IPR036259">
    <property type="entry name" value="MFS_trans_sf"/>
</dbReference>
<reference evidence="9" key="1">
    <citation type="submission" date="2021-03" db="EMBL/GenBank/DDBJ databases">
        <authorList>
            <person name="Tagirdzhanova G."/>
        </authorList>
    </citation>
    <scope>NUCLEOTIDE SEQUENCE</scope>
</reference>
<keyword evidence="3 7" id="KW-0812">Transmembrane</keyword>
<keyword evidence="10" id="KW-1185">Reference proteome</keyword>
<gene>
    <name evidence="9" type="ORF">IMSHALPRED_004242</name>
</gene>
<dbReference type="GO" id="GO:0016020">
    <property type="term" value="C:membrane"/>
    <property type="evidence" value="ECO:0007669"/>
    <property type="project" value="UniProtKB-SubCell"/>
</dbReference>
<dbReference type="OrthoDB" id="3936150at2759"/>
<evidence type="ECO:0000256" key="6">
    <source>
        <dbReference type="SAM" id="MobiDB-lite"/>
    </source>
</evidence>
<feature type="transmembrane region" description="Helical" evidence="7">
    <location>
        <begin position="106"/>
        <end position="126"/>
    </location>
</feature>
<dbReference type="Proteomes" id="UP000664534">
    <property type="component" value="Unassembled WGS sequence"/>
</dbReference>
<feature type="transmembrane region" description="Helical" evidence="7">
    <location>
        <begin position="138"/>
        <end position="157"/>
    </location>
</feature>
<feature type="transmembrane region" description="Helical" evidence="7">
    <location>
        <begin position="323"/>
        <end position="347"/>
    </location>
</feature>
<dbReference type="CDD" id="cd17323">
    <property type="entry name" value="MFS_Tpo1_MDR_like"/>
    <property type="match status" value="1"/>
</dbReference>
<accession>A0A8H3F4A2</accession>
<feature type="transmembrane region" description="Helical" evidence="7">
    <location>
        <begin position="431"/>
        <end position="452"/>
    </location>
</feature>